<dbReference type="EMBL" id="BAABAQ010000003">
    <property type="protein sequence ID" value="GAA4188464.1"/>
    <property type="molecule type" value="Genomic_DNA"/>
</dbReference>
<name>A0ABP8ART1_9ACTN</name>
<proteinExistence type="predicted"/>
<comment type="caution">
    <text evidence="2">The sequence shown here is derived from an EMBL/GenBank/DDBJ whole genome shotgun (WGS) entry which is preliminary data.</text>
</comment>
<keyword evidence="3" id="KW-1185">Reference proteome</keyword>
<evidence type="ECO:0000313" key="2">
    <source>
        <dbReference type="EMBL" id="GAA4188464.1"/>
    </source>
</evidence>
<keyword evidence="1" id="KW-0812">Transmembrane</keyword>
<reference evidence="3" key="1">
    <citation type="journal article" date="2019" name="Int. J. Syst. Evol. Microbiol.">
        <title>The Global Catalogue of Microorganisms (GCM) 10K type strain sequencing project: providing services to taxonomists for standard genome sequencing and annotation.</title>
        <authorList>
            <consortium name="The Broad Institute Genomics Platform"/>
            <consortium name="The Broad Institute Genome Sequencing Center for Infectious Disease"/>
            <person name="Wu L."/>
            <person name="Ma J."/>
        </authorList>
    </citation>
    <scope>NUCLEOTIDE SEQUENCE [LARGE SCALE GENOMIC DNA]</scope>
    <source>
        <strain evidence="3">JCM 17388</strain>
    </source>
</reference>
<evidence type="ECO:0000313" key="3">
    <source>
        <dbReference type="Proteomes" id="UP001501251"/>
    </source>
</evidence>
<protein>
    <submittedName>
        <fullName evidence="2">Uncharacterized protein</fullName>
    </submittedName>
</protein>
<organism evidence="2 3">
    <name type="scientific">Streptosporangium oxazolinicum</name>
    <dbReference type="NCBI Taxonomy" id="909287"/>
    <lineage>
        <taxon>Bacteria</taxon>
        <taxon>Bacillati</taxon>
        <taxon>Actinomycetota</taxon>
        <taxon>Actinomycetes</taxon>
        <taxon>Streptosporangiales</taxon>
        <taxon>Streptosporangiaceae</taxon>
        <taxon>Streptosporangium</taxon>
    </lineage>
</organism>
<accession>A0ABP8ART1</accession>
<feature type="transmembrane region" description="Helical" evidence="1">
    <location>
        <begin position="25"/>
        <end position="47"/>
    </location>
</feature>
<keyword evidence="1" id="KW-1133">Transmembrane helix</keyword>
<dbReference type="Proteomes" id="UP001501251">
    <property type="component" value="Unassembled WGS sequence"/>
</dbReference>
<gene>
    <name evidence="2" type="ORF">GCM10022252_23740</name>
</gene>
<sequence>MLVGVIISLIAGVLSTAGGAAVSSAILLGGAAFAGAVTLLLAIFYALKLL</sequence>
<evidence type="ECO:0000256" key="1">
    <source>
        <dbReference type="SAM" id="Phobius"/>
    </source>
</evidence>
<keyword evidence="1" id="KW-0472">Membrane</keyword>